<evidence type="ECO:0000256" key="1">
    <source>
        <dbReference type="PROSITE-ProRule" id="PRU00023"/>
    </source>
</evidence>
<feature type="repeat" description="ANK" evidence="1">
    <location>
        <begin position="153"/>
        <end position="185"/>
    </location>
</feature>
<evidence type="ECO:0000313" key="3">
    <source>
        <dbReference type="RefSeq" id="XP_022760038.1"/>
    </source>
</evidence>
<dbReference type="PROSITE" id="PS50088">
    <property type="entry name" value="ANK_REPEAT"/>
    <property type="match status" value="4"/>
</dbReference>
<dbReference type="PANTHER" id="PTHR46224:SF67">
    <property type="entry name" value="HSP70-HSP90 ORGANIZING PROTEIN 3-LIKE"/>
    <property type="match status" value="1"/>
</dbReference>
<dbReference type="GeneID" id="111306436"/>
<dbReference type="SMART" id="SM00248">
    <property type="entry name" value="ANK"/>
    <property type="match status" value="6"/>
</dbReference>
<dbReference type="InterPro" id="IPR051616">
    <property type="entry name" value="Cul2-RING_E3_ligase_SR"/>
</dbReference>
<organism evidence="2 3">
    <name type="scientific">Durio zibethinus</name>
    <name type="common">Durian</name>
    <dbReference type="NCBI Taxonomy" id="66656"/>
    <lineage>
        <taxon>Eukaryota</taxon>
        <taxon>Viridiplantae</taxon>
        <taxon>Streptophyta</taxon>
        <taxon>Embryophyta</taxon>
        <taxon>Tracheophyta</taxon>
        <taxon>Spermatophyta</taxon>
        <taxon>Magnoliopsida</taxon>
        <taxon>eudicotyledons</taxon>
        <taxon>Gunneridae</taxon>
        <taxon>Pentapetalae</taxon>
        <taxon>rosids</taxon>
        <taxon>malvids</taxon>
        <taxon>Malvales</taxon>
        <taxon>Malvaceae</taxon>
        <taxon>Helicteroideae</taxon>
        <taxon>Durio</taxon>
    </lineage>
</organism>
<dbReference type="SUPFAM" id="SSF48452">
    <property type="entry name" value="TPR-like"/>
    <property type="match status" value="1"/>
</dbReference>
<dbReference type="Gene3D" id="1.25.40.20">
    <property type="entry name" value="Ankyrin repeat-containing domain"/>
    <property type="match status" value="2"/>
</dbReference>
<evidence type="ECO:0000313" key="2">
    <source>
        <dbReference type="Proteomes" id="UP000515121"/>
    </source>
</evidence>
<dbReference type="KEGG" id="dzi:111306436"/>
<reference evidence="3" key="1">
    <citation type="submission" date="2025-08" db="UniProtKB">
        <authorList>
            <consortium name="RefSeq"/>
        </authorList>
    </citation>
    <scope>IDENTIFICATION</scope>
    <source>
        <tissue evidence="3">Fruit stalk</tissue>
    </source>
</reference>
<feature type="repeat" description="ANK" evidence="1">
    <location>
        <begin position="221"/>
        <end position="253"/>
    </location>
</feature>
<dbReference type="SUPFAM" id="SSF48403">
    <property type="entry name" value="Ankyrin repeat"/>
    <property type="match status" value="2"/>
</dbReference>
<dbReference type="PANTHER" id="PTHR46224">
    <property type="entry name" value="ANKYRIN REPEAT FAMILY PROTEIN"/>
    <property type="match status" value="1"/>
</dbReference>
<proteinExistence type="predicted"/>
<dbReference type="Pfam" id="PF12796">
    <property type="entry name" value="Ank_2"/>
    <property type="match status" value="2"/>
</dbReference>
<dbReference type="OrthoDB" id="20872at2759"/>
<dbReference type="RefSeq" id="XP_022760038.1">
    <property type="nucleotide sequence ID" value="XM_022904303.1"/>
</dbReference>
<dbReference type="PROSITE" id="PS50297">
    <property type="entry name" value="ANK_REP_REGION"/>
    <property type="match status" value="3"/>
</dbReference>
<protein>
    <submittedName>
        <fullName evidence="3">Transient receptor potential cation channel subfamily A member 1-like</fullName>
    </submittedName>
</protein>
<gene>
    <name evidence="3" type="primary">LOC111306436</name>
</gene>
<dbReference type="InterPro" id="IPR036770">
    <property type="entry name" value="Ankyrin_rpt-contain_sf"/>
</dbReference>
<accession>A0A6P6A4Y1</accession>
<name>A0A6P6A4Y1_DURZI</name>
<keyword evidence="2" id="KW-1185">Reference proteome</keyword>
<sequence length="517" mass="58977">MTFYSVEEDKNNAYYDWFRATWLGDLDRLKELAENNANEGDLAKTIASCKDKSGRSIFHFAANAGRKRICKYLIEELKLNVDDFINDEGLTPLHSAIQGEQHTLAVYLLDKGANPNVVDNHDYTPLHMAAKTGSLKLLEHLIKKGAEIDAISDAGTPLTIAADVNRKDIMKVLLDNHANPNVDSNDLSPLYISVKKGSMECVKLLLKVYIFNGAHPNFMTRGDTPLGIAAFTGQTEMIKCLLCAEANPNIRNLMLMMFYTASLYIYDGLGVKFYLCNYDNECLRYRLTTLTCKVIAHFVKCYWCKCLNLIKTWKFLVMVGEVPIEVAALRNKREAVMYLFPVTSRISTIEDWSVEGLLNFVVTKDATKRLFGLLWLVIVFSKKKETLEKNFSSSKSKGEEAFKRKNYREAINCYTEVIRPYRFISRLQPSILASFMPCFQMFTKPDWLNANYLHLLTALSYFPLDGATIYSNLSLCWARLNRADYALIEAESCLSLRPDWPKAYYRVGRAWMLSKVS</sequence>
<dbReference type="InterPro" id="IPR011990">
    <property type="entry name" value="TPR-like_helical_dom_sf"/>
</dbReference>
<dbReference type="Gene3D" id="1.25.40.10">
    <property type="entry name" value="Tetratricopeptide repeat domain"/>
    <property type="match status" value="1"/>
</dbReference>
<dbReference type="Pfam" id="PF00023">
    <property type="entry name" value="Ank"/>
    <property type="match status" value="1"/>
</dbReference>
<dbReference type="Proteomes" id="UP000515121">
    <property type="component" value="Unplaced"/>
</dbReference>
<feature type="repeat" description="ANK" evidence="1">
    <location>
        <begin position="121"/>
        <end position="153"/>
    </location>
</feature>
<dbReference type="AlphaFoldDB" id="A0A6P6A4Y1"/>
<dbReference type="InterPro" id="IPR002110">
    <property type="entry name" value="Ankyrin_rpt"/>
</dbReference>
<keyword evidence="1" id="KW-0040">ANK repeat</keyword>
<feature type="repeat" description="ANK" evidence="1">
    <location>
        <begin position="88"/>
        <end position="120"/>
    </location>
</feature>